<evidence type="ECO:0000313" key="3">
    <source>
        <dbReference type="Proteomes" id="UP000247978"/>
    </source>
</evidence>
<proteinExistence type="predicted"/>
<keyword evidence="1" id="KW-0812">Transmembrane</keyword>
<accession>A0A2V3VQF1</accession>
<dbReference type="Proteomes" id="UP000247978">
    <property type="component" value="Unassembled WGS sequence"/>
</dbReference>
<evidence type="ECO:0000313" key="2">
    <source>
        <dbReference type="EMBL" id="PXW83790.1"/>
    </source>
</evidence>
<protein>
    <submittedName>
        <fullName evidence="2">Uncharacterized protein</fullName>
    </submittedName>
</protein>
<feature type="transmembrane region" description="Helical" evidence="1">
    <location>
        <begin position="72"/>
        <end position="95"/>
    </location>
</feature>
<keyword evidence="1" id="KW-0472">Membrane</keyword>
<evidence type="ECO:0000256" key="1">
    <source>
        <dbReference type="SAM" id="Phobius"/>
    </source>
</evidence>
<comment type="caution">
    <text evidence="2">The sequence shown here is derived from an EMBL/GenBank/DDBJ whole genome shotgun (WGS) entry which is preliminary data.</text>
</comment>
<reference evidence="2 3" key="1">
    <citation type="submission" date="2018-05" db="EMBL/GenBank/DDBJ databases">
        <title>Genomic Encyclopedia of Type Strains, Phase IV (KMG-IV): sequencing the most valuable type-strain genomes for metagenomic binning, comparative biology and taxonomic classification.</title>
        <authorList>
            <person name="Goeker M."/>
        </authorList>
    </citation>
    <scope>NUCLEOTIDE SEQUENCE [LARGE SCALE GENOMIC DNA]</scope>
    <source>
        <strain evidence="2 3">DSM 28556</strain>
    </source>
</reference>
<dbReference type="SUPFAM" id="SSF82866">
    <property type="entry name" value="Multidrug efflux transporter AcrB transmembrane domain"/>
    <property type="match status" value="1"/>
</dbReference>
<gene>
    <name evidence="2" type="ORF">DFR56_11475</name>
</gene>
<dbReference type="OrthoDB" id="9809027at2"/>
<feature type="transmembrane region" description="Helical" evidence="1">
    <location>
        <begin position="43"/>
        <end position="60"/>
    </location>
</feature>
<dbReference type="RefSeq" id="WP_110396661.1">
    <property type="nucleotide sequence ID" value="NZ_JBHUHB010000001.1"/>
</dbReference>
<name>A0A2V3VQF1_9BACI</name>
<organism evidence="2 3">
    <name type="scientific">Pseudogracilibacillus auburnensis</name>
    <dbReference type="NCBI Taxonomy" id="1494959"/>
    <lineage>
        <taxon>Bacteria</taxon>
        <taxon>Bacillati</taxon>
        <taxon>Bacillota</taxon>
        <taxon>Bacilli</taxon>
        <taxon>Bacillales</taxon>
        <taxon>Bacillaceae</taxon>
        <taxon>Pseudogracilibacillus</taxon>
    </lineage>
</organism>
<sequence>MEAFQNEVSYHRYCVGNAVHITQRVRTSSTDDLVKTVVNTGKAVMMSILTTLVRFGRLIFANHLGMEELGKMIVLGPGICLVLIITLLSALFAIFRKKAK</sequence>
<keyword evidence="3" id="KW-1185">Reference proteome</keyword>
<dbReference type="AlphaFoldDB" id="A0A2V3VQF1"/>
<keyword evidence="1" id="KW-1133">Transmembrane helix</keyword>
<dbReference type="EMBL" id="QJJQ01000014">
    <property type="protein sequence ID" value="PXW83790.1"/>
    <property type="molecule type" value="Genomic_DNA"/>
</dbReference>
<dbReference type="Gene3D" id="1.20.1640.10">
    <property type="entry name" value="Multidrug efflux transporter AcrB transmembrane domain"/>
    <property type="match status" value="1"/>
</dbReference>